<evidence type="ECO:0000256" key="1">
    <source>
        <dbReference type="SAM" id="SignalP"/>
    </source>
</evidence>
<sequence length="384" mass="43255">MNQLRNSLASGLTAFLIMLSGTAVAEEPAWWEPLVCAEIEPDAPAGSRETARKVDLTDLFTDIDAVADTYDNLNYGRDDALPPPLPKETLSPNCQWVELEGYFRPIRYHDYRGQMLSDVRDHYLGGSPIGMLIPHFWVFNWAEDNISSHELHNRRLRIRARVHDQCLAILQYDRQQKENLFRFGGACHYGENTGMILTDVEVIEVLSPEKIIASRPDLSDVLEMSADDAALRYPSANQKKFQPLHTVEGLPDAAFTLVRGWIRRVQLGAGAAIQKEQEDDRDVSEERLADLRELYAHPDGAYGYMNAKSGFAKLNPETAKITFIATRPFGEWTDAPRKWVGYGCVALSPDVRWPVAEIDASEAIATFACTEVSFWENGEWEGGY</sequence>
<dbReference type="AlphaFoldDB" id="A0A8J3A0Z3"/>
<dbReference type="RefSeq" id="WP_155135582.1">
    <property type="nucleotide sequence ID" value="NZ_BMGZ01000001.1"/>
</dbReference>
<keyword evidence="1" id="KW-0732">Signal</keyword>
<gene>
    <name evidence="3" type="ORF">FF098_000060</name>
    <name evidence="2" type="ORF">GCM10011355_00120</name>
</gene>
<evidence type="ECO:0000313" key="4">
    <source>
        <dbReference type="Proteomes" id="UP000621856"/>
    </source>
</evidence>
<proteinExistence type="predicted"/>
<reference evidence="2" key="3">
    <citation type="submission" date="2020-09" db="EMBL/GenBank/DDBJ databases">
        <authorList>
            <person name="Sun Q."/>
            <person name="Zhou Y."/>
        </authorList>
    </citation>
    <scope>NUCLEOTIDE SEQUENCE</scope>
    <source>
        <strain evidence="2">CGMCC 1.14984</strain>
    </source>
</reference>
<accession>A0A8J3A0Z3</accession>
<organism evidence="2 4">
    <name type="scientific">Aquisalinus luteolus</name>
    <dbReference type="NCBI Taxonomy" id="1566827"/>
    <lineage>
        <taxon>Bacteria</taxon>
        <taxon>Pseudomonadati</taxon>
        <taxon>Pseudomonadota</taxon>
        <taxon>Alphaproteobacteria</taxon>
        <taxon>Parvularculales</taxon>
        <taxon>Parvularculaceae</taxon>
        <taxon>Aquisalinus</taxon>
    </lineage>
</organism>
<evidence type="ECO:0000313" key="3">
    <source>
        <dbReference type="EMBL" id="NHK26294.1"/>
    </source>
</evidence>
<name>A0A8J3A0Z3_9PROT</name>
<feature type="chain" id="PRO_5035198753" evidence="1">
    <location>
        <begin position="26"/>
        <end position="384"/>
    </location>
</feature>
<feature type="signal peptide" evidence="1">
    <location>
        <begin position="1"/>
        <end position="25"/>
    </location>
</feature>
<dbReference type="EMBL" id="VCJR02000001">
    <property type="protein sequence ID" value="NHK26294.1"/>
    <property type="molecule type" value="Genomic_DNA"/>
</dbReference>
<protein>
    <submittedName>
        <fullName evidence="2">Uncharacterized protein</fullName>
    </submittedName>
</protein>
<evidence type="ECO:0000313" key="5">
    <source>
        <dbReference type="Proteomes" id="UP000818603"/>
    </source>
</evidence>
<reference evidence="2" key="1">
    <citation type="journal article" date="2014" name="Int. J. Syst. Evol. Microbiol.">
        <title>Complete genome sequence of Corynebacterium casei LMG S-19264T (=DSM 44701T), isolated from a smear-ripened cheese.</title>
        <authorList>
            <consortium name="US DOE Joint Genome Institute (JGI-PGF)"/>
            <person name="Walter F."/>
            <person name="Albersmeier A."/>
            <person name="Kalinowski J."/>
            <person name="Ruckert C."/>
        </authorList>
    </citation>
    <scope>NUCLEOTIDE SEQUENCE</scope>
    <source>
        <strain evidence="2">CGMCC 1.14984</strain>
    </source>
</reference>
<dbReference type="EMBL" id="BMGZ01000001">
    <property type="protein sequence ID" value="GGH91896.1"/>
    <property type="molecule type" value="Genomic_DNA"/>
</dbReference>
<dbReference type="Proteomes" id="UP000818603">
    <property type="component" value="Unassembled WGS sequence"/>
</dbReference>
<comment type="caution">
    <text evidence="2">The sequence shown here is derived from an EMBL/GenBank/DDBJ whole genome shotgun (WGS) entry which is preliminary data.</text>
</comment>
<dbReference type="Proteomes" id="UP000621856">
    <property type="component" value="Unassembled WGS sequence"/>
</dbReference>
<evidence type="ECO:0000313" key="2">
    <source>
        <dbReference type="EMBL" id="GGH91896.1"/>
    </source>
</evidence>
<keyword evidence="5" id="KW-1185">Reference proteome</keyword>
<reference evidence="3 5" key="2">
    <citation type="submission" date="2020-02" db="EMBL/GenBank/DDBJ databases">
        <title>Genome sequence of Parvularcula flava strain NH6-79.</title>
        <authorList>
            <person name="Abdul Karim M.H."/>
            <person name="Lam M.Q."/>
            <person name="Chen S.J."/>
            <person name="Yahya A."/>
            <person name="Shahir S."/>
            <person name="Shamsir M.S."/>
            <person name="Chong C.S."/>
        </authorList>
    </citation>
    <scope>NUCLEOTIDE SEQUENCE [LARGE SCALE GENOMIC DNA]</scope>
    <source>
        <strain evidence="3 5">NH6-79</strain>
    </source>
</reference>